<dbReference type="Proteomes" id="UP001320420">
    <property type="component" value="Unassembled WGS sequence"/>
</dbReference>
<feature type="region of interest" description="Disordered" evidence="1">
    <location>
        <begin position="276"/>
        <end position="308"/>
    </location>
</feature>
<dbReference type="PANTHER" id="PTHR35391:SF3">
    <property type="entry name" value="FINGER DOMAIN PROTEIN, PUTATIVE (AFU_ORTHOLOGUE AFUA_8G04300)-RELATED"/>
    <property type="match status" value="1"/>
</dbReference>
<sequence>MSSTYTVSPKSLHDLREHPQGRGPEPHIADARNNYNHNHPITPVDSNLLSPYSSQLQSNTASPDTNPYTPSESIGSFYQSSEFDDPFFGANFDDVEAGSPDFLDKPPSLSIDVPHQSTSSPSPVQNDVGAPAGYPISPHKSPLVTIPSSDANVNPSANTQASVTSQGPSNPPRPSVDSVDSEQSSPQLTPDTNGGGWSRSSTDSVAPAILAMASQSPRVTVSLYGRDGERPVQGVERHLPTTAESPKTVRGTHSLAGDLAAEPAYNISTNVSRDTQGLWVPDPATGHRGLAPEDRPSAEVPTPNEQAERQQVMERNEEIVNWVVESNTSNNESDDPPSLGNNKAYNPSATPYADEDGIPRGDIPLGDTTENRHIPGQTYYRTDGPGGPITQTDFSIMRQLRIWADAPVVHGIQTEHSQPDTSHAAMERFMRQCQDNASIVSRAATWGTRRRSLPSVMDEEGVLSGNFLKKLSISGHSRRPSILSRIDSLIRRPSLSDGKKRKGSNASDIPPEGLDDEGARRESKDSLAPPSRTSSWGLGGGNKKPTPSLNTALVGMATGAAAIGATHARTGSISATPITSPKSPFGSFSSALNVPPVKKTLRRPRSRTELPKNSNPEGLSHPHLIGMLKKQGGPPVAQLARSQPTADQDEDEDEDDENFDNADMKSDSSKMEAIEPTLEGFKQHVLRLNPQCSDYLVDRMAHQLSARYKQLCTMKVAHLNQVSQQTCPSGAMCIASGGSAILLDNRRDGRGVDPLSAVPDSSDGDTPLDSGITADSFPQGIPTPPTVSLPAEFECQLCFCNKRFLKPSDWTKHVHEDVQPFTCTWPYCTSKEAAKMFKRKADWVRHENEGHRHLEWWTCNVDECRHICYRRDNFLQHLVREHKFIEPKIKTKAAIKKAGGGDHTWQKVEQCHVETSQRPQEEPCRFCGKIFPTWKKLTVHLAKHMEYISLPILKLVAAKELDVDTVISPVQERPSTTFGAAPVPTIKQEPPSFPNPVSVHSSAHPSPMHYNDHTQFAGNYQSMSQAQPPLQPPYFSQQPQQFTDMPPHPGTGLVMPQVTTGMHPQPHYHGMPVTTGSYGQPVGAYMNLPDQGCLGQGNFSGQGLEPFPAFDSLGIHDQAGTIAYDNFADASMQQQHAAEQYSNHGSVSPYAHSPHQGHGNFYNP</sequence>
<accession>A0AAN9YS27</accession>
<feature type="compositionally biased region" description="Polar residues" evidence="1">
    <location>
        <begin position="1134"/>
        <end position="1146"/>
    </location>
</feature>
<proteinExistence type="predicted"/>
<evidence type="ECO:0000313" key="4">
    <source>
        <dbReference type="Proteomes" id="UP001320420"/>
    </source>
</evidence>
<feature type="region of interest" description="Disordered" evidence="1">
    <location>
        <begin position="1"/>
        <end position="203"/>
    </location>
</feature>
<evidence type="ECO:0000256" key="1">
    <source>
        <dbReference type="SAM" id="MobiDB-lite"/>
    </source>
</evidence>
<dbReference type="InterPro" id="IPR013087">
    <property type="entry name" value="Znf_C2H2_type"/>
</dbReference>
<feature type="compositionally biased region" description="Polar residues" evidence="1">
    <location>
        <begin position="339"/>
        <end position="349"/>
    </location>
</feature>
<feature type="compositionally biased region" description="Basic and acidic residues" evidence="1">
    <location>
        <begin position="229"/>
        <end position="239"/>
    </location>
</feature>
<feature type="compositionally biased region" description="Basic and acidic residues" evidence="1">
    <location>
        <begin position="11"/>
        <end position="30"/>
    </location>
</feature>
<feature type="region of interest" description="Disordered" evidence="1">
    <location>
        <begin position="494"/>
        <end position="550"/>
    </location>
</feature>
<feature type="compositionally biased region" description="Polar residues" evidence="1">
    <location>
        <begin position="33"/>
        <end position="81"/>
    </location>
</feature>
<feature type="compositionally biased region" description="Acidic residues" evidence="1">
    <location>
        <begin position="647"/>
        <end position="660"/>
    </location>
</feature>
<gene>
    <name evidence="3" type="ORF">SLS62_006055</name>
</gene>
<dbReference type="PROSITE" id="PS00028">
    <property type="entry name" value="ZINC_FINGER_C2H2_1"/>
    <property type="match status" value="2"/>
</dbReference>
<dbReference type="AlphaFoldDB" id="A0AAN9YS27"/>
<comment type="caution">
    <text evidence="3">The sequence shown here is derived from an EMBL/GenBank/DDBJ whole genome shotgun (WGS) entry which is preliminary data.</text>
</comment>
<feature type="domain" description="C2H2-type" evidence="2">
    <location>
        <begin position="859"/>
        <end position="882"/>
    </location>
</feature>
<feature type="region of interest" description="Disordered" evidence="1">
    <location>
        <begin position="327"/>
        <end position="387"/>
    </location>
</feature>
<feature type="compositionally biased region" description="Polar residues" evidence="1">
    <location>
        <begin position="115"/>
        <end position="125"/>
    </location>
</feature>
<dbReference type="EMBL" id="JAKJXP020000042">
    <property type="protein sequence ID" value="KAK7752089.1"/>
    <property type="molecule type" value="Genomic_DNA"/>
</dbReference>
<name>A0AAN9YS27_9PEZI</name>
<keyword evidence="4" id="KW-1185">Reference proteome</keyword>
<feature type="compositionally biased region" description="Polar residues" evidence="1">
    <location>
        <begin position="146"/>
        <end position="168"/>
    </location>
</feature>
<feature type="compositionally biased region" description="Polar residues" evidence="1">
    <location>
        <begin position="181"/>
        <end position="203"/>
    </location>
</feature>
<dbReference type="SMART" id="SM00355">
    <property type="entry name" value="ZnF_C2H2"/>
    <property type="match status" value="4"/>
</dbReference>
<protein>
    <recommendedName>
        <fullName evidence="2">C2H2-type domain-containing protein</fullName>
    </recommendedName>
</protein>
<feature type="region of interest" description="Disordered" evidence="1">
    <location>
        <begin position="229"/>
        <end position="252"/>
    </location>
</feature>
<dbReference type="PANTHER" id="PTHR35391">
    <property type="entry name" value="C2H2-TYPE DOMAIN-CONTAINING PROTEIN-RELATED"/>
    <property type="match status" value="1"/>
</dbReference>
<feature type="region of interest" description="Disordered" evidence="1">
    <location>
        <begin position="1134"/>
        <end position="1164"/>
    </location>
</feature>
<reference evidence="3 4" key="1">
    <citation type="submission" date="2024-02" db="EMBL/GenBank/DDBJ databases">
        <title>De novo assembly and annotation of 12 fungi associated with fruit tree decline syndrome in Ontario, Canada.</title>
        <authorList>
            <person name="Sulman M."/>
            <person name="Ellouze W."/>
            <person name="Ilyukhin E."/>
        </authorList>
    </citation>
    <scope>NUCLEOTIDE SEQUENCE [LARGE SCALE GENOMIC DNA]</scope>
    <source>
        <strain evidence="3 4">M11/M66-122</strain>
    </source>
</reference>
<evidence type="ECO:0000313" key="3">
    <source>
        <dbReference type="EMBL" id="KAK7752089.1"/>
    </source>
</evidence>
<feature type="compositionally biased region" description="Polar residues" evidence="1">
    <location>
        <begin position="574"/>
        <end position="592"/>
    </location>
</feature>
<feature type="region of interest" description="Disordered" evidence="1">
    <location>
        <begin position="574"/>
        <end position="669"/>
    </location>
</feature>
<evidence type="ECO:0000259" key="2">
    <source>
        <dbReference type="PROSITE" id="PS00028"/>
    </source>
</evidence>
<organism evidence="3 4">
    <name type="scientific">Diatrype stigma</name>
    <dbReference type="NCBI Taxonomy" id="117547"/>
    <lineage>
        <taxon>Eukaryota</taxon>
        <taxon>Fungi</taxon>
        <taxon>Dikarya</taxon>
        <taxon>Ascomycota</taxon>
        <taxon>Pezizomycotina</taxon>
        <taxon>Sordariomycetes</taxon>
        <taxon>Xylariomycetidae</taxon>
        <taxon>Xylariales</taxon>
        <taxon>Diatrypaceae</taxon>
        <taxon>Diatrype</taxon>
    </lineage>
</organism>
<feature type="domain" description="C2H2-type" evidence="2">
    <location>
        <begin position="924"/>
        <end position="944"/>
    </location>
</feature>